<dbReference type="Proteomes" id="UP001500359">
    <property type="component" value="Unassembled WGS sequence"/>
</dbReference>
<feature type="signal peptide" evidence="2">
    <location>
        <begin position="1"/>
        <end position="22"/>
    </location>
</feature>
<reference evidence="4" key="1">
    <citation type="journal article" date="2019" name="Int. J. Syst. Evol. Microbiol.">
        <title>The Global Catalogue of Microorganisms (GCM) 10K type strain sequencing project: providing services to taxonomists for standard genome sequencing and annotation.</title>
        <authorList>
            <consortium name="The Broad Institute Genomics Platform"/>
            <consortium name="The Broad Institute Genome Sequencing Center for Infectious Disease"/>
            <person name="Wu L."/>
            <person name="Ma J."/>
        </authorList>
    </citation>
    <scope>NUCLEOTIDE SEQUENCE [LARGE SCALE GENOMIC DNA]</scope>
    <source>
        <strain evidence="4">JCM 15896</strain>
    </source>
</reference>
<proteinExistence type="predicted"/>
<accession>A0ABP3X497</accession>
<sequence>MKKLMKTMLLLSSITWTTSAFSMPFSVLWWDSTPTYGSQAADILRQEMSDYLTNFNGGGVFNSTYVSSEVPGTLATQLGSNSYDVIVFDATSQGPKFNASDLTAVQNHYASKSNLLLDGSLYIRSIAYNATTDFPGPNGALGGLTVNEINQLATRGGGIMIGTDHNCCQVDANQILSSVVPGASFSGSTIPSTDGVFYGGDMLNDAVAIAAVDVFNHWDSVPSQAIAPTGDFTDFFGNDITLYSQVDVADKPGGGPKFSYISTSWEPGSGTTDVDDDTIGGDSGDPGQIPEPSVAALMMLGVLLLNRKLRHKSETI</sequence>
<gene>
    <name evidence="3" type="ORF">GCM10009114_29760</name>
</gene>
<evidence type="ECO:0000313" key="4">
    <source>
        <dbReference type="Proteomes" id="UP001500359"/>
    </source>
</evidence>
<protein>
    <recommendedName>
        <fullName evidence="5">PEP-CTERM protein-sorting domain-containing protein</fullName>
    </recommendedName>
</protein>
<evidence type="ECO:0000313" key="3">
    <source>
        <dbReference type="EMBL" id="GAA0858787.1"/>
    </source>
</evidence>
<keyword evidence="4" id="KW-1185">Reference proteome</keyword>
<organism evidence="3 4">
    <name type="scientific">Aliiglaciecola litoralis</name>
    <dbReference type="NCBI Taxonomy" id="582857"/>
    <lineage>
        <taxon>Bacteria</taxon>
        <taxon>Pseudomonadati</taxon>
        <taxon>Pseudomonadota</taxon>
        <taxon>Gammaproteobacteria</taxon>
        <taxon>Alteromonadales</taxon>
        <taxon>Alteromonadaceae</taxon>
        <taxon>Aliiglaciecola</taxon>
    </lineage>
</organism>
<feature type="chain" id="PRO_5045037820" description="PEP-CTERM protein-sorting domain-containing protein" evidence="2">
    <location>
        <begin position="23"/>
        <end position="316"/>
    </location>
</feature>
<name>A0ABP3X497_9ALTE</name>
<evidence type="ECO:0008006" key="5">
    <source>
        <dbReference type="Google" id="ProtNLM"/>
    </source>
</evidence>
<comment type="caution">
    <text evidence="3">The sequence shown here is derived from an EMBL/GenBank/DDBJ whole genome shotgun (WGS) entry which is preliminary data.</text>
</comment>
<dbReference type="EMBL" id="BAAAFD010000009">
    <property type="protein sequence ID" value="GAA0858787.1"/>
    <property type="molecule type" value="Genomic_DNA"/>
</dbReference>
<evidence type="ECO:0000256" key="2">
    <source>
        <dbReference type="SAM" id="SignalP"/>
    </source>
</evidence>
<evidence type="ECO:0000256" key="1">
    <source>
        <dbReference type="SAM" id="MobiDB-lite"/>
    </source>
</evidence>
<keyword evidence="2" id="KW-0732">Signal</keyword>
<feature type="region of interest" description="Disordered" evidence="1">
    <location>
        <begin position="262"/>
        <end position="288"/>
    </location>
</feature>
<dbReference type="RefSeq" id="WP_343861359.1">
    <property type="nucleotide sequence ID" value="NZ_BAAAFD010000009.1"/>
</dbReference>